<dbReference type="CDD" id="cd00637">
    <property type="entry name" value="7tm_classA_rhodopsin-like"/>
    <property type="match status" value="1"/>
</dbReference>
<dbReference type="Proteomes" id="UP000271974">
    <property type="component" value="Unassembled WGS sequence"/>
</dbReference>
<dbReference type="Gene3D" id="1.20.1070.10">
    <property type="entry name" value="Rhodopsin 7-helix transmembrane proteins"/>
    <property type="match status" value="1"/>
</dbReference>
<feature type="compositionally biased region" description="Acidic residues" evidence="1">
    <location>
        <begin position="119"/>
        <end position="128"/>
    </location>
</feature>
<feature type="region of interest" description="Disordered" evidence="1">
    <location>
        <begin position="1"/>
        <end position="41"/>
    </location>
</feature>
<feature type="region of interest" description="Disordered" evidence="1">
    <location>
        <begin position="396"/>
        <end position="425"/>
    </location>
</feature>
<dbReference type="OrthoDB" id="6109871at2759"/>
<accession>A0A433ST50</accession>
<sequence length="585" mass="65087">MRIHWVENQSPTLQNDVGSKPIPQQKHKGPYRTAPRDRRGPEAINTVWEDEGNAEDGWHCAVGDAADFNVDSVSPTHRFQGRNPHLFMRQESLNNYYQSATNTPNESLDGLSEDGGQNGDEEEKEEDQALAHESSTSMCRSWDAFNSIEGGDSNPTLNNSGSLEAIKPLAGNLQKKPKASGFEIAVTSVEFHLGANGDRNNSVLSFGHSCSAIDSTDSSSKAAHWGSQSALNAGSVSIDKYGDRESFSISNYSRAEISKPDEDREAGGVGKRGKWCKQETHAAKLGHRPDCTRLCVSDYLTLSESEAGRCCVCRDCSSLPSFTEELHRQKLCPLTMKRAFSAPSLPSLPEINTCNYQCRQKYAVRTANPDRHCEDEVRRRYTEICPSPYKHLDVNTNSLSLQRTPLPSQTKTGEGTQFRQSLSEDADKAESSVDIKRHYKKLAVFLPTEADIRLCNYDGSQPSRHLNTLSTNRLTNTMLGVTLGSVVSFLPHLFVQIFRGLRPDTVEYLLESSSTYFVIHHLCMRSFFANNALNPVIYSFTNDTFNKKGKSLLRSWAFAVLNKFGCGDCVYLEQDFNSSHMDETG</sequence>
<proteinExistence type="predicted"/>
<dbReference type="AlphaFoldDB" id="A0A433ST50"/>
<dbReference type="EMBL" id="RQTK01001065">
    <property type="protein sequence ID" value="RUS72454.1"/>
    <property type="molecule type" value="Genomic_DNA"/>
</dbReference>
<comment type="caution">
    <text evidence="2">The sequence shown here is derived from an EMBL/GenBank/DDBJ whole genome shotgun (WGS) entry which is preliminary data.</text>
</comment>
<reference evidence="2 3" key="1">
    <citation type="submission" date="2019-01" db="EMBL/GenBank/DDBJ databases">
        <title>A draft genome assembly of the solar-powered sea slug Elysia chlorotica.</title>
        <authorList>
            <person name="Cai H."/>
            <person name="Li Q."/>
            <person name="Fang X."/>
            <person name="Li J."/>
            <person name="Curtis N.E."/>
            <person name="Altenburger A."/>
            <person name="Shibata T."/>
            <person name="Feng M."/>
            <person name="Maeda T."/>
            <person name="Schwartz J.A."/>
            <person name="Shigenobu S."/>
            <person name="Lundholm N."/>
            <person name="Nishiyama T."/>
            <person name="Yang H."/>
            <person name="Hasebe M."/>
            <person name="Li S."/>
            <person name="Pierce S.K."/>
            <person name="Wang J."/>
        </authorList>
    </citation>
    <scope>NUCLEOTIDE SEQUENCE [LARGE SCALE GENOMIC DNA]</scope>
    <source>
        <strain evidence="2">EC2010</strain>
        <tissue evidence="2">Whole organism of an adult</tissue>
    </source>
</reference>
<name>A0A433ST50_ELYCH</name>
<protein>
    <recommendedName>
        <fullName evidence="4">G-protein coupled receptors family 1 profile domain-containing protein</fullName>
    </recommendedName>
</protein>
<dbReference type="SUPFAM" id="SSF81321">
    <property type="entry name" value="Family A G protein-coupled receptor-like"/>
    <property type="match status" value="1"/>
</dbReference>
<evidence type="ECO:0008006" key="4">
    <source>
        <dbReference type="Google" id="ProtNLM"/>
    </source>
</evidence>
<gene>
    <name evidence="2" type="ORF">EGW08_019786</name>
</gene>
<keyword evidence="3" id="KW-1185">Reference proteome</keyword>
<evidence type="ECO:0000313" key="2">
    <source>
        <dbReference type="EMBL" id="RUS72454.1"/>
    </source>
</evidence>
<evidence type="ECO:0000256" key="1">
    <source>
        <dbReference type="SAM" id="MobiDB-lite"/>
    </source>
</evidence>
<feature type="region of interest" description="Disordered" evidence="1">
    <location>
        <begin position="99"/>
        <end position="136"/>
    </location>
</feature>
<feature type="compositionally biased region" description="Polar residues" evidence="1">
    <location>
        <begin position="396"/>
        <end position="423"/>
    </location>
</feature>
<organism evidence="2 3">
    <name type="scientific">Elysia chlorotica</name>
    <name type="common">Eastern emerald elysia</name>
    <name type="synonym">Sea slug</name>
    <dbReference type="NCBI Taxonomy" id="188477"/>
    <lineage>
        <taxon>Eukaryota</taxon>
        <taxon>Metazoa</taxon>
        <taxon>Spiralia</taxon>
        <taxon>Lophotrochozoa</taxon>
        <taxon>Mollusca</taxon>
        <taxon>Gastropoda</taxon>
        <taxon>Heterobranchia</taxon>
        <taxon>Euthyneura</taxon>
        <taxon>Panpulmonata</taxon>
        <taxon>Sacoglossa</taxon>
        <taxon>Placobranchoidea</taxon>
        <taxon>Plakobranchidae</taxon>
        <taxon>Elysia</taxon>
    </lineage>
</organism>
<evidence type="ECO:0000313" key="3">
    <source>
        <dbReference type="Proteomes" id="UP000271974"/>
    </source>
</evidence>
<feature type="compositionally biased region" description="Polar residues" evidence="1">
    <location>
        <begin position="7"/>
        <end position="17"/>
    </location>
</feature>